<dbReference type="PRINTS" id="PR00344">
    <property type="entry name" value="BCTRLSENSOR"/>
</dbReference>
<feature type="transmembrane region" description="Helical" evidence="14">
    <location>
        <begin position="175"/>
        <end position="194"/>
    </location>
</feature>
<dbReference type="Pfam" id="PF02518">
    <property type="entry name" value="HATPase_c"/>
    <property type="match status" value="1"/>
</dbReference>
<evidence type="ECO:0000256" key="13">
    <source>
        <dbReference type="ARBA" id="ARBA00023136"/>
    </source>
</evidence>
<dbReference type="Pfam" id="PF14689">
    <property type="entry name" value="SPOB_a"/>
    <property type="match status" value="1"/>
</dbReference>
<dbReference type="GO" id="GO:0004673">
    <property type="term" value="F:protein histidine kinase activity"/>
    <property type="evidence" value="ECO:0007669"/>
    <property type="project" value="UniProtKB-EC"/>
</dbReference>
<dbReference type="InterPro" id="IPR035965">
    <property type="entry name" value="PAS-like_dom_sf"/>
</dbReference>
<dbReference type="CDD" id="cd00130">
    <property type="entry name" value="PAS"/>
    <property type="match status" value="1"/>
</dbReference>
<evidence type="ECO:0000256" key="2">
    <source>
        <dbReference type="ARBA" id="ARBA00004651"/>
    </source>
</evidence>
<evidence type="ECO:0000256" key="4">
    <source>
        <dbReference type="ARBA" id="ARBA00022475"/>
    </source>
</evidence>
<dbReference type="SUPFAM" id="SSF103190">
    <property type="entry name" value="Sensory domain-like"/>
    <property type="match status" value="1"/>
</dbReference>
<keyword evidence="11 14" id="KW-1133">Transmembrane helix</keyword>
<evidence type="ECO:0000313" key="16">
    <source>
        <dbReference type="EMBL" id="WPR91060.1"/>
    </source>
</evidence>
<evidence type="ECO:0000259" key="15">
    <source>
        <dbReference type="PROSITE" id="PS50109"/>
    </source>
</evidence>
<name>A0ABZ0SQN1_9MICO</name>
<dbReference type="SMART" id="SM00387">
    <property type="entry name" value="HATPase_c"/>
    <property type="match status" value="1"/>
</dbReference>
<evidence type="ECO:0000256" key="7">
    <source>
        <dbReference type="ARBA" id="ARBA00022692"/>
    </source>
</evidence>
<dbReference type="InterPro" id="IPR016120">
    <property type="entry name" value="Sig_transdc_His_kin_SpoOB"/>
</dbReference>
<reference evidence="16 17" key="1">
    <citation type="submission" date="2023-11" db="EMBL/GenBank/DDBJ databases">
        <title>Genome sequence of Microbacterium rhizosphaerae KACC 19337.</title>
        <authorList>
            <person name="Choi H."/>
            <person name="Kim S."/>
            <person name="Kim Y."/>
            <person name="Kwon S.-W."/>
            <person name="Heo J."/>
        </authorList>
    </citation>
    <scope>NUCLEOTIDE SEQUENCE [LARGE SCALE GENOMIC DNA]</scope>
    <source>
        <strain evidence="16 17">KACC 19337</strain>
    </source>
</reference>
<keyword evidence="12" id="KW-0902">Two-component regulatory system</keyword>
<dbReference type="Proteomes" id="UP001323798">
    <property type="component" value="Chromosome"/>
</dbReference>
<dbReference type="InterPro" id="IPR039506">
    <property type="entry name" value="SPOB_a"/>
</dbReference>
<feature type="domain" description="Histidine kinase" evidence="15">
    <location>
        <begin position="420"/>
        <end position="526"/>
    </location>
</feature>
<evidence type="ECO:0000256" key="11">
    <source>
        <dbReference type="ARBA" id="ARBA00022989"/>
    </source>
</evidence>
<dbReference type="InterPro" id="IPR003594">
    <property type="entry name" value="HATPase_dom"/>
</dbReference>
<evidence type="ECO:0000256" key="8">
    <source>
        <dbReference type="ARBA" id="ARBA00022741"/>
    </source>
</evidence>
<dbReference type="PANTHER" id="PTHR43547">
    <property type="entry name" value="TWO-COMPONENT HISTIDINE KINASE"/>
    <property type="match status" value="1"/>
</dbReference>
<keyword evidence="9 16" id="KW-0418">Kinase</keyword>
<comment type="subcellular location">
    <subcellularLocation>
        <location evidence="2">Cell membrane</location>
        <topology evidence="2">Multi-pass membrane protein</topology>
    </subcellularLocation>
</comment>
<keyword evidence="6 16" id="KW-0808">Transferase</keyword>
<evidence type="ECO:0000256" key="10">
    <source>
        <dbReference type="ARBA" id="ARBA00022840"/>
    </source>
</evidence>
<dbReference type="InterPro" id="IPR013767">
    <property type="entry name" value="PAS_fold"/>
</dbReference>
<dbReference type="EC" id="2.7.13.3" evidence="3"/>
<sequence length="533" mass="57216">MRRSMRKISTQIFLAQLVILTASLALGFVLFTATARAQIDEDFQARAAVIGQAVAVVPEIQACMAHPAPGCDRAIQDFATATTRSTGARYVVVIDMDRVRHSHPDPALIGQKVSEPIVTTDGQVHLRVDHGSTGDTANARVPLYAPDGTTMAGEVSVGILEDTVSSELLAELPSYAAWFLLALGIGALASWLLARRMKRRTFGLELDEIAQLLQEREATLHGIREGVVGIGPDGRITVMNDEAQRLLGVAPGTGRRLEEVIPEGPLRDALTDRDSGKDEIVLTDDRWLVVNRMPVTLAGASHGIVVTLRDRTDIEGLTRELDGERSLTDSLRAQQHEFSNRMHALAGLLELDRSDEALEYLTELRGLSADLDQTLRTRIRAPHIVGLLLGKAAEASERGFELVIAPETSISEAPERLRLLTTVIGNLVDNAFDALAGAPAPRRVTVSAVESPEDIVVTVSDNGPGVPPGEIAHIFRNGYTTKRGSTVRHSGLGLALVQDAVVKAGGTVTVDNDEGAVFRVVIPRADESAAVTT</sequence>
<dbReference type="SUPFAM" id="SSF55874">
    <property type="entry name" value="ATPase domain of HSP90 chaperone/DNA topoisomerase II/histidine kinase"/>
    <property type="match status" value="1"/>
</dbReference>
<dbReference type="PANTHER" id="PTHR43547:SF10">
    <property type="entry name" value="SENSOR HISTIDINE KINASE DCUS"/>
    <property type="match status" value="1"/>
</dbReference>
<dbReference type="EMBL" id="CP139368">
    <property type="protein sequence ID" value="WPR91060.1"/>
    <property type="molecule type" value="Genomic_DNA"/>
</dbReference>
<dbReference type="PROSITE" id="PS50109">
    <property type="entry name" value="HIS_KIN"/>
    <property type="match status" value="1"/>
</dbReference>
<evidence type="ECO:0000313" key="17">
    <source>
        <dbReference type="Proteomes" id="UP001323798"/>
    </source>
</evidence>
<keyword evidence="8" id="KW-0547">Nucleotide-binding</keyword>
<evidence type="ECO:0000256" key="3">
    <source>
        <dbReference type="ARBA" id="ARBA00012438"/>
    </source>
</evidence>
<dbReference type="Gene3D" id="3.30.565.10">
    <property type="entry name" value="Histidine kinase-like ATPase, C-terminal domain"/>
    <property type="match status" value="1"/>
</dbReference>
<dbReference type="InterPro" id="IPR000014">
    <property type="entry name" value="PAS"/>
</dbReference>
<protein>
    <recommendedName>
        <fullName evidence="3">histidine kinase</fullName>
        <ecNumber evidence="3">2.7.13.3</ecNumber>
    </recommendedName>
</protein>
<dbReference type="Gene3D" id="1.10.287.130">
    <property type="match status" value="1"/>
</dbReference>
<evidence type="ECO:0000256" key="6">
    <source>
        <dbReference type="ARBA" id="ARBA00022679"/>
    </source>
</evidence>
<dbReference type="InterPro" id="IPR029151">
    <property type="entry name" value="Sensor-like_sf"/>
</dbReference>
<keyword evidence="5" id="KW-0597">Phosphoprotein</keyword>
<dbReference type="SUPFAM" id="SSF55890">
    <property type="entry name" value="Sporulation response regulatory protein Spo0B"/>
    <property type="match status" value="1"/>
</dbReference>
<keyword evidence="17" id="KW-1185">Reference proteome</keyword>
<evidence type="ECO:0000256" key="1">
    <source>
        <dbReference type="ARBA" id="ARBA00000085"/>
    </source>
</evidence>
<dbReference type="Pfam" id="PF00989">
    <property type="entry name" value="PAS"/>
    <property type="match status" value="1"/>
</dbReference>
<keyword evidence="10" id="KW-0067">ATP-binding</keyword>
<evidence type="ECO:0000256" key="5">
    <source>
        <dbReference type="ARBA" id="ARBA00022553"/>
    </source>
</evidence>
<proteinExistence type="predicted"/>
<dbReference type="InterPro" id="IPR033463">
    <property type="entry name" value="sCache_3"/>
</dbReference>
<dbReference type="RefSeq" id="WP_320943763.1">
    <property type="nucleotide sequence ID" value="NZ_BAABEU010000004.1"/>
</dbReference>
<dbReference type="Gene3D" id="3.30.450.20">
    <property type="entry name" value="PAS domain"/>
    <property type="match status" value="2"/>
</dbReference>
<dbReference type="SUPFAM" id="SSF55785">
    <property type="entry name" value="PYP-like sensor domain (PAS domain)"/>
    <property type="match status" value="1"/>
</dbReference>
<dbReference type="Pfam" id="PF17203">
    <property type="entry name" value="sCache_3_2"/>
    <property type="match status" value="1"/>
</dbReference>
<evidence type="ECO:0000256" key="12">
    <source>
        <dbReference type="ARBA" id="ARBA00023012"/>
    </source>
</evidence>
<dbReference type="InterPro" id="IPR005467">
    <property type="entry name" value="His_kinase_dom"/>
</dbReference>
<evidence type="ECO:0000256" key="14">
    <source>
        <dbReference type="SAM" id="Phobius"/>
    </source>
</evidence>
<organism evidence="16 17">
    <name type="scientific">Microbacterium rhizosphaerae</name>
    <dbReference type="NCBI Taxonomy" id="1678237"/>
    <lineage>
        <taxon>Bacteria</taxon>
        <taxon>Bacillati</taxon>
        <taxon>Actinomycetota</taxon>
        <taxon>Actinomycetes</taxon>
        <taxon>Micrococcales</taxon>
        <taxon>Microbacteriaceae</taxon>
        <taxon>Microbacterium</taxon>
    </lineage>
</organism>
<dbReference type="InterPro" id="IPR036890">
    <property type="entry name" value="HATPase_C_sf"/>
</dbReference>
<keyword evidence="13 14" id="KW-0472">Membrane</keyword>
<dbReference type="InterPro" id="IPR004358">
    <property type="entry name" value="Sig_transdc_His_kin-like_C"/>
</dbReference>
<keyword evidence="7 14" id="KW-0812">Transmembrane</keyword>
<gene>
    <name evidence="16" type="ORF">SM116_07150</name>
</gene>
<keyword evidence="4" id="KW-1003">Cell membrane</keyword>
<comment type="catalytic activity">
    <reaction evidence="1">
        <text>ATP + protein L-histidine = ADP + protein N-phospho-L-histidine.</text>
        <dbReference type="EC" id="2.7.13.3"/>
    </reaction>
</comment>
<evidence type="ECO:0000256" key="9">
    <source>
        <dbReference type="ARBA" id="ARBA00022777"/>
    </source>
</evidence>
<accession>A0ABZ0SQN1</accession>